<keyword evidence="1" id="KW-0238">DNA-binding</keyword>
<dbReference type="PANTHER" id="PTHR30363">
    <property type="entry name" value="HTH-TYPE TRANSCRIPTIONAL REGULATOR SRLR-RELATED"/>
    <property type="match status" value="1"/>
</dbReference>
<dbReference type="InterPro" id="IPR001845">
    <property type="entry name" value="HTH_ArsR_DNA-bd_dom"/>
</dbReference>
<sequence>MFADERKAQIVTYLNQHKRVTVAELAQIFSSSESTIRRDLQELEELGLLKRTHGGAIAVEVAGFEPTFQERNVQNSEAKERIGRLAASYVQDGEIILLDAGTTTIQIAKHLSARNVTVVTNSIAVAAEVQNNPGTHVVMLGGELRQTTGAFVGPFAEQMLSQLHVDLLFLGANGLYSGGVTTPNSVEAATKKAMVHCAERTMVVADASKIGQVSFVQVCSWACIDALITDKPIVNNTLAQALESAGVRVEWPQEARFDNRDY</sequence>
<evidence type="ECO:0000313" key="1">
    <source>
        <dbReference type="EMBL" id="UNO50225.1"/>
    </source>
</evidence>
<dbReference type="eggNOG" id="COG1349">
    <property type="taxonomic scope" value="Bacteria"/>
</dbReference>
<dbReference type="STRING" id="1356854.N007_12625"/>
<keyword evidence="2" id="KW-1185">Reference proteome</keyword>
<dbReference type="InterPro" id="IPR014036">
    <property type="entry name" value="DeoR-like_C"/>
</dbReference>
<protein>
    <submittedName>
        <fullName evidence="1">DeoR/GlpR family DNA-binding transcription regulator</fullName>
    </submittedName>
</protein>
<dbReference type="KEGG" id="aaco:K1I37_07055"/>
<dbReference type="EMBL" id="CP080467">
    <property type="protein sequence ID" value="UNO50225.1"/>
    <property type="molecule type" value="Genomic_DNA"/>
</dbReference>
<organism evidence="1 2">
    <name type="scientific">Alicyclobacillus acidoterrestris (strain ATCC 49025 / DSM 3922 / CIP 106132 / NCIMB 13137 / GD3B)</name>
    <dbReference type="NCBI Taxonomy" id="1356854"/>
    <lineage>
        <taxon>Bacteria</taxon>
        <taxon>Bacillati</taxon>
        <taxon>Bacillota</taxon>
        <taxon>Bacilli</taxon>
        <taxon>Bacillales</taxon>
        <taxon>Alicyclobacillaceae</taxon>
        <taxon>Alicyclobacillus</taxon>
    </lineage>
</organism>
<gene>
    <name evidence="1" type="ORF">K1I37_07055</name>
</gene>
<name>T0CW09_ALIAG</name>
<dbReference type="PROSITE" id="PS00894">
    <property type="entry name" value="HTH_DEOR_1"/>
    <property type="match status" value="1"/>
</dbReference>
<dbReference type="PROSITE" id="PS50987">
    <property type="entry name" value="HTH_ARSR_2"/>
    <property type="match status" value="1"/>
</dbReference>
<dbReference type="PRINTS" id="PR00037">
    <property type="entry name" value="HTHLACR"/>
</dbReference>
<proteinExistence type="predicted"/>
<reference evidence="2" key="1">
    <citation type="journal article" date="2022" name="G3 (Bethesda)">
        <title>Unveiling the complete genome sequence of Alicyclobacillus acidoterrestris DSM 3922T, a taint-producing strain.</title>
        <authorList>
            <person name="Leonardo I.C."/>
            <person name="Barreto Crespo M.T."/>
            <person name="Gaspar F.B."/>
        </authorList>
    </citation>
    <scope>NUCLEOTIDE SEQUENCE [LARGE SCALE GENOMIC DNA]</scope>
    <source>
        <strain evidence="2">DSM 3922</strain>
    </source>
</reference>
<dbReference type="SMART" id="SM00420">
    <property type="entry name" value="HTH_DEOR"/>
    <property type="match status" value="1"/>
</dbReference>
<dbReference type="InterPro" id="IPR050313">
    <property type="entry name" value="Carb_Metab_HTH_regulators"/>
</dbReference>
<dbReference type="InterPro" id="IPR036390">
    <property type="entry name" value="WH_DNA-bd_sf"/>
</dbReference>
<dbReference type="RefSeq" id="WP_021297582.1">
    <property type="nucleotide sequence ID" value="NZ_AURB01000156.1"/>
</dbReference>
<dbReference type="SUPFAM" id="SSF46785">
    <property type="entry name" value="Winged helix' DNA-binding domain"/>
    <property type="match status" value="1"/>
</dbReference>
<accession>T0CW09</accession>
<dbReference type="InterPro" id="IPR036388">
    <property type="entry name" value="WH-like_DNA-bd_sf"/>
</dbReference>
<dbReference type="GO" id="GO:0003677">
    <property type="term" value="F:DNA binding"/>
    <property type="evidence" value="ECO:0007669"/>
    <property type="project" value="UniProtKB-KW"/>
</dbReference>
<dbReference type="Proteomes" id="UP000829401">
    <property type="component" value="Chromosome"/>
</dbReference>
<dbReference type="AlphaFoldDB" id="T0CW09"/>
<dbReference type="PROSITE" id="PS51000">
    <property type="entry name" value="HTH_DEOR_2"/>
    <property type="match status" value="1"/>
</dbReference>
<dbReference type="Pfam" id="PF08220">
    <property type="entry name" value="HTH_DeoR"/>
    <property type="match status" value="1"/>
</dbReference>
<dbReference type="InterPro" id="IPR001034">
    <property type="entry name" value="DeoR_HTH"/>
</dbReference>
<dbReference type="SMART" id="SM01134">
    <property type="entry name" value="DeoRC"/>
    <property type="match status" value="1"/>
</dbReference>
<dbReference type="GO" id="GO:0003700">
    <property type="term" value="F:DNA-binding transcription factor activity"/>
    <property type="evidence" value="ECO:0007669"/>
    <property type="project" value="InterPro"/>
</dbReference>
<accession>A0A9E6ZTK1</accession>
<dbReference type="Gene3D" id="1.10.10.10">
    <property type="entry name" value="Winged helix-like DNA-binding domain superfamily/Winged helix DNA-binding domain"/>
    <property type="match status" value="1"/>
</dbReference>
<evidence type="ECO:0000313" key="2">
    <source>
        <dbReference type="Proteomes" id="UP000829401"/>
    </source>
</evidence>
<dbReference type="InterPro" id="IPR037171">
    <property type="entry name" value="NagB/RpiA_transferase-like"/>
</dbReference>
<dbReference type="Pfam" id="PF00455">
    <property type="entry name" value="DeoRC"/>
    <property type="match status" value="1"/>
</dbReference>
<dbReference type="SUPFAM" id="SSF100950">
    <property type="entry name" value="NagB/RpiA/CoA transferase-like"/>
    <property type="match status" value="1"/>
</dbReference>
<dbReference type="InterPro" id="IPR018356">
    <property type="entry name" value="Tscrpt_reg_HTH_DeoR_CS"/>
</dbReference>
<dbReference type="OrthoDB" id="9797223at2"/>
<dbReference type="PANTHER" id="PTHR30363:SF44">
    <property type="entry name" value="AGA OPERON TRANSCRIPTIONAL REPRESSOR-RELATED"/>
    <property type="match status" value="1"/>
</dbReference>
<dbReference type="Gene3D" id="3.40.50.1360">
    <property type="match status" value="1"/>
</dbReference>